<name>A0A1A8VVD5_PLAOA</name>
<proteinExistence type="predicted"/>
<evidence type="ECO:0000313" key="3">
    <source>
        <dbReference type="EMBL" id="SBS82791.1"/>
    </source>
</evidence>
<dbReference type="Proteomes" id="UP000078560">
    <property type="component" value="Unassembled WGS sequence"/>
</dbReference>
<feature type="compositionally biased region" description="Basic and acidic residues" evidence="1">
    <location>
        <begin position="155"/>
        <end position="233"/>
    </location>
</feature>
<keyword evidence="2" id="KW-0812">Transmembrane</keyword>
<feature type="region of interest" description="Disordered" evidence="1">
    <location>
        <begin position="142"/>
        <end position="233"/>
    </location>
</feature>
<keyword evidence="2" id="KW-0472">Membrane</keyword>
<dbReference type="EMBL" id="FLQU01000224">
    <property type="protein sequence ID" value="SBS82791.1"/>
    <property type="molecule type" value="Genomic_DNA"/>
</dbReference>
<keyword evidence="2" id="KW-1133">Transmembrane helix</keyword>
<organism evidence="3 4">
    <name type="scientific">Plasmodium ovale curtisi</name>
    <dbReference type="NCBI Taxonomy" id="864141"/>
    <lineage>
        <taxon>Eukaryota</taxon>
        <taxon>Sar</taxon>
        <taxon>Alveolata</taxon>
        <taxon>Apicomplexa</taxon>
        <taxon>Aconoidasida</taxon>
        <taxon>Haemosporida</taxon>
        <taxon>Plasmodiidae</taxon>
        <taxon>Plasmodium</taxon>
        <taxon>Plasmodium (Plasmodium)</taxon>
    </lineage>
</organism>
<evidence type="ECO:0000256" key="1">
    <source>
        <dbReference type="SAM" id="MobiDB-lite"/>
    </source>
</evidence>
<dbReference type="AlphaFoldDB" id="A0A1A8VVD5"/>
<feature type="transmembrane region" description="Helical" evidence="2">
    <location>
        <begin position="23"/>
        <end position="44"/>
    </location>
</feature>
<sequence>MHQCTALKGILVLVFHNFPKNDIHFVMVIFKIFLCPVLNFKILYAKTKGIVHPSNTYLHINHRSVKAPQIQNSDINSGKDSIMKGLFFLFVIYIFKMCAENTAASKHANGKRRKNGNLMKGYDLNNEDVKDYSFLMMRKQSEEKEAADGNNSSSSEKKNEEKDDNQKKGEETGTSEKKGEENGGSEKKNEENGASEKKHEGDNSNVKKNEESNGQSKEESVPPEKKINKENLLEYGTHDKKGNFIPSYKTLTEEILSTNNAMERASTYMKIACSHVMKIIEFIPDSKLSSQYIKIESKNVYLKDISAECQNIFFSLEKLTMTIIVLNSKINKLVYVQDS</sequence>
<gene>
    <name evidence="3" type="ORF">POVCU2_0017120</name>
</gene>
<protein>
    <recommendedName>
        <fullName evidence="5">Rhoptry associated adhesin</fullName>
    </recommendedName>
</protein>
<evidence type="ECO:0000256" key="2">
    <source>
        <dbReference type="SAM" id="Phobius"/>
    </source>
</evidence>
<accession>A0A1A8VVD5</accession>
<reference evidence="4" key="1">
    <citation type="submission" date="2016-05" db="EMBL/GenBank/DDBJ databases">
        <authorList>
            <person name="Naeem Raeece"/>
        </authorList>
    </citation>
    <scope>NUCLEOTIDE SEQUENCE [LARGE SCALE GENOMIC DNA]</scope>
</reference>
<evidence type="ECO:0000313" key="4">
    <source>
        <dbReference type="Proteomes" id="UP000078560"/>
    </source>
</evidence>
<evidence type="ECO:0008006" key="5">
    <source>
        <dbReference type="Google" id="ProtNLM"/>
    </source>
</evidence>